<protein>
    <submittedName>
        <fullName evidence="3">DUF3291 domain-containing protein</fullName>
    </submittedName>
</protein>
<dbReference type="SUPFAM" id="SSF54909">
    <property type="entry name" value="Dimeric alpha+beta barrel"/>
    <property type="match status" value="1"/>
</dbReference>
<dbReference type="Proteomes" id="UP001230156">
    <property type="component" value="Unassembled WGS sequence"/>
</dbReference>
<name>A0ABU0YLU7_9PROT</name>
<gene>
    <name evidence="3" type="ORF">Q8A70_13470</name>
</gene>
<evidence type="ECO:0000259" key="2">
    <source>
        <dbReference type="Pfam" id="PF11695"/>
    </source>
</evidence>
<dbReference type="InterPro" id="IPR011008">
    <property type="entry name" value="Dimeric_a/b-barrel"/>
</dbReference>
<proteinExistence type="predicted"/>
<reference evidence="4" key="1">
    <citation type="submission" date="2023-08" db="EMBL/GenBank/DDBJ databases">
        <title>Rhodospirillaceae gen. nov., a novel taxon isolated from the Yangtze River Yuezi River estuary sludge.</title>
        <authorList>
            <person name="Ruan L."/>
        </authorList>
    </citation>
    <scope>NUCLEOTIDE SEQUENCE [LARGE SCALE GENOMIC DNA]</scope>
    <source>
        <strain evidence="4">R-7</strain>
    </source>
</reference>
<evidence type="ECO:0000313" key="3">
    <source>
        <dbReference type="EMBL" id="MDQ7248689.1"/>
    </source>
</evidence>
<comment type="caution">
    <text evidence="3">The sequence shown here is derived from an EMBL/GenBank/DDBJ whole genome shotgun (WGS) entry which is preliminary data.</text>
</comment>
<feature type="domain" description="DUF3291" evidence="2">
    <location>
        <begin position="5"/>
        <end position="142"/>
    </location>
</feature>
<evidence type="ECO:0000313" key="4">
    <source>
        <dbReference type="Proteomes" id="UP001230156"/>
    </source>
</evidence>
<sequence length="166" mass="18520">MGWQIAQINVATAVEALDHPQLADFVAQLDEVNALADGSPGFVWRLQSDSGNATDIQASADPKFIVNMSVWASVESLFDFAYKSAHRLVMARRREWFQRPEGAYQVLWWVPEGHKPTVEEGLAKLAKLNAEGPTPEAFTFKARFPQPDETGGPEDMQPEPYCVGWE</sequence>
<dbReference type="Pfam" id="PF11695">
    <property type="entry name" value="DUF3291"/>
    <property type="match status" value="1"/>
</dbReference>
<accession>A0ABU0YLU7</accession>
<evidence type="ECO:0000256" key="1">
    <source>
        <dbReference type="SAM" id="MobiDB-lite"/>
    </source>
</evidence>
<keyword evidence="4" id="KW-1185">Reference proteome</keyword>
<feature type="region of interest" description="Disordered" evidence="1">
    <location>
        <begin position="145"/>
        <end position="166"/>
    </location>
</feature>
<dbReference type="RefSeq" id="WP_379956173.1">
    <property type="nucleotide sequence ID" value="NZ_JAUYVI010000004.1"/>
</dbReference>
<dbReference type="InterPro" id="IPR021708">
    <property type="entry name" value="DUF3291"/>
</dbReference>
<organism evidence="3 4">
    <name type="scientific">Dongia sedimenti</name>
    <dbReference type="NCBI Taxonomy" id="3064282"/>
    <lineage>
        <taxon>Bacteria</taxon>
        <taxon>Pseudomonadati</taxon>
        <taxon>Pseudomonadota</taxon>
        <taxon>Alphaproteobacteria</taxon>
        <taxon>Rhodospirillales</taxon>
        <taxon>Dongiaceae</taxon>
        <taxon>Dongia</taxon>
    </lineage>
</organism>
<dbReference type="EMBL" id="JAUYVI010000004">
    <property type="protein sequence ID" value="MDQ7248689.1"/>
    <property type="molecule type" value="Genomic_DNA"/>
</dbReference>